<dbReference type="KEGG" id="sgy:Sgly_1384"/>
<dbReference type="PANTHER" id="PTHR36984">
    <property type="entry name" value="CRISPR-ASSOCIATED ENDORIBONUCLEASE CAS6 1"/>
    <property type="match status" value="1"/>
</dbReference>
<accession>F0SWC2</accession>
<dbReference type="NCBIfam" id="TIGR01877">
    <property type="entry name" value="cas_cas6"/>
    <property type="match status" value="1"/>
</dbReference>
<protein>
    <submittedName>
        <fullName evidence="3">CRISPR-associated protein Cas6</fullName>
    </submittedName>
</protein>
<evidence type="ECO:0000256" key="1">
    <source>
        <dbReference type="ARBA" id="ARBA00023118"/>
    </source>
</evidence>
<dbReference type="Pfam" id="PF01881">
    <property type="entry name" value="Cas_Cas6_C"/>
    <property type="match status" value="1"/>
</dbReference>
<proteinExistence type="predicted"/>
<dbReference type="InterPro" id="IPR045747">
    <property type="entry name" value="CRISPR-assoc_prot_Cas6_N_sf"/>
</dbReference>
<dbReference type="OrthoDB" id="9797488at2"/>
<organism evidence="3 4">
    <name type="scientific">Syntrophobotulus glycolicus (strain DSM 8271 / FlGlyR)</name>
    <dbReference type="NCBI Taxonomy" id="645991"/>
    <lineage>
        <taxon>Bacteria</taxon>
        <taxon>Bacillati</taxon>
        <taxon>Bacillota</taxon>
        <taxon>Clostridia</taxon>
        <taxon>Eubacteriales</taxon>
        <taxon>Desulfitobacteriaceae</taxon>
        <taxon>Syntrophobotulus</taxon>
    </lineage>
</organism>
<dbReference type="eggNOG" id="COG1583">
    <property type="taxonomic scope" value="Bacteria"/>
</dbReference>
<dbReference type="AlphaFoldDB" id="F0SWC2"/>
<reference evidence="3 4" key="1">
    <citation type="journal article" date="2011" name="Stand. Genomic Sci.">
        <title>Complete genome sequence of Syntrophobotulus glycolicus type strain (FlGlyR).</title>
        <authorList>
            <person name="Han C."/>
            <person name="Mwirichia R."/>
            <person name="Chertkov O."/>
            <person name="Held B."/>
            <person name="Lapidus A."/>
            <person name="Nolan M."/>
            <person name="Lucas S."/>
            <person name="Hammon N."/>
            <person name="Deshpande S."/>
            <person name="Cheng J.F."/>
            <person name="Tapia R."/>
            <person name="Goodwin L."/>
            <person name="Pitluck S."/>
            <person name="Huntemann M."/>
            <person name="Liolios K."/>
            <person name="Ivanova N."/>
            <person name="Pagani I."/>
            <person name="Mavromatis K."/>
            <person name="Ovchinikova G."/>
            <person name="Pati A."/>
            <person name="Chen A."/>
            <person name="Palaniappan K."/>
            <person name="Land M."/>
            <person name="Hauser L."/>
            <person name="Brambilla E.M."/>
            <person name="Rohde M."/>
            <person name="Spring S."/>
            <person name="Sikorski J."/>
            <person name="Goker M."/>
            <person name="Woyke T."/>
            <person name="Bristow J."/>
            <person name="Eisen J.A."/>
            <person name="Markowitz V."/>
            <person name="Hugenholtz P."/>
            <person name="Kyrpides N.C."/>
            <person name="Klenk H.P."/>
            <person name="Detter J.C."/>
        </authorList>
    </citation>
    <scope>NUCLEOTIDE SEQUENCE [LARGE SCALE GENOMIC DNA]</scope>
    <source>
        <strain evidence="4">DSM 8271 / FlGlyR</strain>
    </source>
</reference>
<dbReference type="InterPro" id="IPR010156">
    <property type="entry name" value="CRISPR-assoc_prot_Cas6"/>
</dbReference>
<dbReference type="HOGENOM" id="CLU_090947_1_0_9"/>
<name>F0SWC2_SYNGF</name>
<dbReference type="Gene3D" id="3.30.70.1900">
    <property type="match status" value="1"/>
</dbReference>
<dbReference type="InterPro" id="IPR049435">
    <property type="entry name" value="Cas_Cas6_C"/>
</dbReference>
<evidence type="ECO:0000259" key="2">
    <source>
        <dbReference type="Pfam" id="PF01881"/>
    </source>
</evidence>
<evidence type="ECO:0000313" key="3">
    <source>
        <dbReference type="EMBL" id="ADY55688.1"/>
    </source>
</evidence>
<feature type="domain" description="CRISPR associated protein Cas6 C-terminal" evidence="2">
    <location>
        <begin position="121"/>
        <end position="241"/>
    </location>
</feature>
<dbReference type="GO" id="GO:0016788">
    <property type="term" value="F:hydrolase activity, acting on ester bonds"/>
    <property type="evidence" value="ECO:0007669"/>
    <property type="project" value="InterPro"/>
</dbReference>
<reference evidence="4" key="2">
    <citation type="submission" date="2011-02" db="EMBL/GenBank/DDBJ databases">
        <title>The complete genome of Syntrophobotulus glycolicus DSM 8271.</title>
        <authorList>
            <person name="Lucas S."/>
            <person name="Copeland A."/>
            <person name="Lapidus A."/>
            <person name="Bruce D."/>
            <person name="Goodwin L."/>
            <person name="Pitluck S."/>
            <person name="Kyrpides N."/>
            <person name="Mavromatis K."/>
            <person name="Pagani I."/>
            <person name="Ivanova N."/>
            <person name="Mikhailova N."/>
            <person name="Chertkov O."/>
            <person name="Held B."/>
            <person name="Detter J.C."/>
            <person name="Tapia R."/>
            <person name="Han C."/>
            <person name="Land M."/>
            <person name="Hauser L."/>
            <person name="Markowitz V."/>
            <person name="Cheng J.-F."/>
            <person name="Hugenholtz P."/>
            <person name="Woyke T."/>
            <person name="Wu D."/>
            <person name="Spring S."/>
            <person name="Schroeder M."/>
            <person name="Brambilla E."/>
            <person name="Klenk H.-P."/>
            <person name="Eisen J.A."/>
        </authorList>
    </citation>
    <scope>NUCLEOTIDE SEQUENCE [LARGE SCALE GENOMIC DNA]</scope>
    <source>
        <strain evidence="4">DSM 8271 / FlGlyR</strain>
    </source>
</reference>
<dbReference type="RefSeq" id="WP_013624558.1">
    <property type="nucleotide sequence ID" value="NC_015172.1"/>
</dbReference>
<dbReference type="STRING" id="645991.Sgly_1384"/>
<sequence length="242" mass="27901">MRIKVELETKEETLPLNYREKFLSYLKKIFEDHNRDIYQALYSSGANYKPLCSAIYFRPEVEIVKTGITLKSKRFVATFTTRDVMMGVHLINALLSRRNHWAPLADTGNQLKITAVTKVREHEMTDTAAFRILSPVVVRDHDQKEGRDWYLTFEDKLFEAVWKRNLKSELRTVLGRDAGHDVDGLNIKPIQLRKTVVLCYSIYLPCTIGTFALEGEPYLLDYLYKSGLGSKRSLGFGCLDIL</sequence>
<keyword evidence="4" id="KW-1185">Reference proteome</keyword>
<evidence type="ECO:0000313" key="4">
    <source>
        <dbReference type="Proteomes" id="UP000007488"/>
    </source>
</evidence>
<dbReference type="GO" id="GO:0051607">
    <property type="term" value="P:defense response to virus"/>
    <property type="evidence" value="ECO:0007669"/>
    <property type="project" value="UniProtKB-KW"/>
</dbReference>
<dbReference type="CDD" id="cd21140">
    <property type="entry name" value="Cas6_I-like"/>
    <property type="match status" value="1"/>
</dbReference>
<dbReference type="Gene3D" id="3.30.70.1890">
    <property type="match status" value="1"/>
</dbReference>
<dbReference type="PANTHER" id="PTHR36984:SF3">
    <property type="entry name" value="CRISPR-ASSOCIATED ENDORIBONUCLEASE CAS6"/>
    <property type="match status" value="1"/>
</dbReference>
<dbReference type="Proteomes" id="UP000007488">
    <property type="component" value="Chromosome"/>
</dbReference>
<keyword evidence="1" id="KW-0051">Antiviral defense</keyword>
<dbReference type="EMBL" id="CP002547">
    <property type="protein sequence ID" value="ADY55688.1"/>
    <property type="molecule type" value="Genomic_DNA"/>
</dbReference>
<gene>
    <name evidence="3" type="ordered locus">Sgly_1384</name>
</gene>